<evidence type="ECO:0000256" key="1">
    <source>
        <dbReference type="ARBA" id="ARBA00004651"/>
    </source>
</evidence>
<comment type="similarity">
    <text evidence="6">Belongs to the TVP38/TMEM64 family.</text>
</comment>
<dbReference type="PANTHER" id="PTHR12677">
    <property type="entry name" value="GOLGI APPARATUS MEMBRANE PROTEIN TVP38-RELATED"/>
    <property type="match status" value="1"/>
</dbReference>
<feature type="transmembrane region" description="Helical" evidence="6">
    <location>
        <begin position="12"/>
        <end position="34"/>
    </location>
</feature>
<evidence type="ECO:0000256" key="6">
    <source>
        <dbReference type="RuleBase" id="RU366058"/>
    </source>
</evidence>
<comment type="caution">
    <text evidence="8">The sequence shown here is derived from an EMBL/GenBank/DDBJ whole genome shotgun (WGS) entry which is preliminary data.</text>
</comment>
<dbReference type="Pfam" id="PF09335">
    <property type="entry name" value="VTT_dom"/>
    <property type="match status" value="1"/>
</dbReference>
<keyword evidence="2 6" id="KW-1003">Cell membrane</keyword>
<dbReference type="Proteomes" id="UP000229526">
    <property type="component" value="Unassembled WGS sequence"/>
</dbReference>
<feature type="transmembrane region" description="Helical" evidence="6">
    <location>
        <begin position="143"/>
        <end position="165"/>
    </location>
</feature>
<feature type="transmembrane region" description="Helical" evidence="6">
    <location>
        <begin position="59"/>
        <end position="83"/>
    </location>
</feature>
<evidence type="ECO:0000256" key="5">
    <source>
        <dbReference type="ARBA" id="ARBA00023136"/>
    </source>
</evidence>
<protein>
    <recommendedName>
        <fullName evidence="6">TVP38/TMEM64 family membrane protein</fullName>
    </recommendedName>
</protein>
<sequence length="243" mass="28158">MNSSGKHFLNRLLTVRNLTVFLLTALVGFGVWYLSDDWQRMYDSLLTFFEGVVVSNEPLAVLVFVLLTVLSAMLSFFSSTPLVPIANDLWGRPATFVLVMVSWVVGAIFAYWVGLYFSRFIRHFKIFRRIDAWRNQLEGRTEFWLVFLFRFAMPAEIASYTLGVLRYPFWSYFWITIVTDFPFAILAVYISSALVDQKPFLFIGLSSLGILIITLMAYFLYKRLRKLGGKVEELEQQEGEDLL</sequence>
<dbReference type="EMBL" id="PFBD01000020">
    <property type="protein sequence ID" value="PIR87015.1"/>
    <property type="molecule type" value="Genomic_DNA"/>
</dbReference>
<feature type="transmembrane region" description="Helical" evidence="6">
    <location>
        <begin position="200"/>
        <end position="221"/>
    </location>
</feature>
<keyword evidence="5 6" id="KW-0472">Membrane</keyword>
<feature type="transmembrane region" description="Helical" evidence="6">
    <location>
        <begin position="95"/>
        <end position="117"/>
    </location>
</feature>
<dbReference type="InterPro" id="IPR015414">
    <property type="entry name" value="TMEM64"/>
</dbReference>
<evidence type="ECO:0000256" key="4">
    <source>
        <dbReference type="ARBA" id="ARBA00022989"/>
    </source>
</evidence>
<dbReference type="AlphaFoldDB" id="A0A2H0UML8"/>
<feature type="transmembrane region" description="Helical" evidence="6">
    <location>
        <begin position="172"/>
        <end position="194"/>
    </location>
</feature>
<evidence type="ECO:0000313" key="8">
    <source>
        <dbReference type="EMBL" id="PIR87015.1"/>
    </source>
</evidence>
<keyword evidence="3 6" id="KW-0812">Transmembrane</keyword>
<gene>
    <name evidence="8" type="ORF">COU11_02175</name>
</gene>
<evidence type="ECO:0000256" key="2">
    <source>
        <dbReference type="ARBA" id="ARBA00022475"/>
    </source>
</evidence>
<reference evidence="9" key="1">
    <citation type="submission" date="2017-09" db="EMBL/GenBank/DDBJ databases">
        <title>Depth-based differentiation of microbial function through sediment-hosted aquifers and enrichment of novel symbionts in the deep terrestrial subsurface.</title>
        <authorList>
            <person name="Probst A.J."/>
            <person name="Ladd B."/>
            <person name="Jarett J.K."/>
            <person name="Geller-Mcgrath D.E."/>
            <person name="Sieber C.M.K."/>
            <person name="Emerson J.B."/>
            <person name="Anantharaman K."/>
            <person name="Thomas B.C."/>
            <person name="Malmstrom R."/>
            <person name="Stieglmeier M."/>
            <person name="Klingl A."/>
            <person name="Woyke T."/>
            <person name="Ryan C.M."/>
            <person name="Banfield J.F."/>
        </authorList>
    </citation>
    <scope>NUCLEOTIDE SEQUENCE [LARGE SCALE GENOMIC DNA]</scope>
</reference>
<dbReference type="PANTHER" id="PTHR12677:SF59">
    <property type="entry name" value="GOLGI APPARATUS MEMBRANE PROTEIN TVP38-RELATED"/>
    <property type="match status" value="1"/>
</dbReference>
<name>A0A2H0UML8_9BACT</name>
<accession>A0A2H0UML8</accession>
<evidence type="ECO:0000259" key="7">
    <source>
        <dbReference type="Pfam" id="PF09335"/>
    </source>
</evidence>
<evidence type="ECO:0000256" key="3">
    <source>
        <dbReference type="ARBA" id="ARBA00022692"/>
    </source>
</evidence>
<evidence type="ECO:0000313" key="9">
    <source>
        <dbReference type="Proteomes" id="UP000229526"/>
    </source>
</evidence>
<feature type="domain" description="VTT" evidence="7">
    <location>
        <begin position="81"/>
        <end position="191"/>
    </location>
</feature>
<dbReference type="GO" id="GO:0005886">
    <property type="term" value="C:plasma membrane"/>
    <property type="evidence" value="ECO:0007669"/>
    <property type="project" value="UniProtKB-SubCell"/>
</dbReference>
<proteinExistence type="inferred from homology"/>
<organism evidence="8 9">
    <name type="scientific">Candidatus Harrisonbacteria bacterium CG10_big_fil_rev_8_21_14_0_10_49_15</name>
    <dbReference type="NCBI Taxonomy" id="1974587"/>
    <lineage>
        <taxon>Bacteria</taxon>
        <taxon>Candidatus Harrisoniibacteriota</taxon>
    </lineage>
</organism>
<keyword evidence="4 6" id="KW-1133">Transmembrane helix</keyword>
<comment type="subcellular location">
    <subcellularLocation>
        <location evidence="1 6">Cell membrane</location>
        <topology evidence="1 6">Multi-pass membrane protein</topology>
    </subcellularLocation>
</comment>
<dbReference type="InterPro" id="IPR032816">
    <property type="entry name" value="VTT_dom"/>
</dbReference>